<keyword evidence="8" id="KW-0067">ATP-binding</keyword>
<dbReference type="Gene3D" id="3.40.50.300">
    <property type="entry name" value="P-loop containing nucleotide triphosphate hydrolases"/>
    <property type="match status" value="1"/>
</dbReference>
<dbReference type="Proteomes" id="UP000248021">
    <property type="component" value="Unassembled WGS sequence"/>
</dbReference>
<dbReference type="OrthoDB" id="9809275at2"/>
<organism evidence="12 13">
    <name type="scientific">Chelatococcus asaccharovorans</name>
    <dbReference type="NCBI Taxonomy" id="28210"/>
    <lineage>
        <taxon>Bacteria</taxon>
        <taxon>Pseudomonadati</taxon>
        <taxon>Pseudomonadota</taxon>
        <taxon>Alphaproteobacteria</taxon>
        <taxon>Hyphomicrobiales</taxon>
        <taxon>Chelatococcaceae</taxon>
        <taxon>Chelatococcus</taxon>
    </lineage>
</organism>
<keyword evidence="9" id="KW-0460">Magnesium</keyword>
<comment type="similarity">
    <text evidence="2">Belongs to the TsaE family.</text>
</comment>
<dbReference type="InterPro" id="IPR003442">
    <property type="entry name" value="T6A_TsaE"/>
</dbReference>
<dbReference type="InterPro" id="IPR002575">
    <property type="entry name" value="Aminoglycoside_PTrfase"/>
</dbReference>
<dbReference type="Pfam" id="PF01636">
    <property type="entry name" value="APH"/>
    <property type="match status" value="1"/>
</dbReference>
<dbReference type="InterPro" id="IPR011009">
    <property type="entry name" value="Kinase-like_dom_sf"/>
</dbReference>
<evidence type="ECO:0000313" key="13">
    <source>
        <dbReference type="Proteomes" id="UP000248021"/>
    </source>
</evidence>
<dbReference type="PANTHER" id="PTHR33540">
    <property type="entry name" value="TRNA THREONYLCARBAMOYLADENOSINE BIOSYNTHESIS PROTEIN TSAE"/>
    <property type="match status" value="1"/>
</dbReference>
<keyword evidence="6" id="KW-0479">Metal-binding</keyword>
<dbReference type="InterPro" id="IPR012180">
    <property type="entry name" value="Bifunc_ATPase/PTrfase"/>
</dbReference>
<evidence type="ECO:0000256" key="10">
    <source>
        <dbReference type="ARBA" id="ARBA00032441"/>
    </source>
</evidence>
<protein>
    <recommendedName>
        <fullName evidence="3">tRNA threonylcarbamoyladenosine biosynthesis protein TsaE</fullName>
    </recommendedName>
    <alternativeName>
        <fullName evidence="10">t(6)A37 threonylcarbamoyladenosine biosynthesis protein TsaE</fullName>
    </alternativeName>
</protein>
<proteinExistence type="inferred from homology"/>
<dbReference type="GO" id="GO:0005737">
    <property type="term" value="C:cytoplasm"/>
    <property type="evidence" value="ECO:0007669"/>
    <property type="project" value="UniProtKB-SubCell"/>
</dbReference>
<evidence type="ECO:0000256" key="8">
    <source>
        <dbReference type="ARBA" id="ARBA00022840"/>
    </source>
</evidence>
<evidence type="ECO:0000256" key="9">
    <source>
        <dbReference type="ARBA" id="ARBA00022842"/>
    </source>
</evidence>
<keyword evidence="7" id="KW-0547">Nucleotide-binding</keyword>
<sequence>MAFDDTPDGAAAATTINSLLSPPAPALLRADNPRAEATWEFPIDNEAGTEALAHLLAEELRPGDLVTLSGDLGAGKTTFARALIRILADDPDLEVPSPTFTLMQLYETVHGTVVHADLYRVGSAAELEDLGWDEASEEAIVLVEWPERAAGVLAADRLDVALTHVNSDNYEARRVRLTGTGHFAPRLARLQSLRRLLEKAGWGEARREHIYGDASVRLYDRLHKPTGETAILMIAPPRLAGPAIRNGRPYHELAKLADRVDAFVAVAQGLREQGFSAPEIYGADLDQGLVLVEDLGQEPVVNADGPIPERYREAVGVLAALHDKDLPSVLPVMDGREHVLQPYDLEALLIEVELLLDWYAPHQGGGSLGAAARSDFLKIWTELLGQVVNGPQTDIPQTNIPQTWTLRDMHSPNLFWLPERKGLARVGLIDLQDTVLGHPAYDVAALLQDARVTVPAALELELIAHYAKLRRARHPDFDVAGFAEAYAILGAQRITKLFGTFVRLDKRDGKPQYLAHLPRLQDYLARNLAHPVLSELKLWYEARLPGLVAQTSA</sequence>
<keyword evidence="5" id="KW-0819">tRNA processing</keyword>
<dbReference type="SUPFAM" id="SSF56112">
    <property type="entry name" value="Protein kinase-like (PK-like)"/>
    <property type="match status" value="1"/>
</dbReference>
<evidence type="ECO:0000256" key="4">
    <source>
        <dbReference type="ARBA" id="ARBA00022490"/>
    </source>
</evidence>
<keyword evidence="13" id="KW-1185">Reference proteome</keyword>
<dbReference type="Gene3D" id="3.90.1200.10">
    <property type="match status" value="1"/>
</dbReference>
<dbReference type="InterPro" id="IPR027417">
    <property type="entry name" value="P-loop_NTPase"/>
</dbReference>
<dbReference type="GO" id="GO:0002949">
    <property type="term" value="P:tRNA threonylcarbamoyladenosine modification"/>
    <property type="evidence" value="ECO:0007669"/>
    <property type="project" value="InterPro"/>
</dbReference>
<dbReference type="SUPFAM" id="SSF52540">
    <property type="entry name" value="P-loop containing nucleoside triphosphate hydrolases"/>
    <property type="match status" value="1"/>
</dbReference>
<dbReference type="GO" id="GO:0005524">
    <property type="term" value="F:ATP binding"/>
    <property type="evidence" value="ECO:0007669"/>
    <property type="project" value="UniProtKB-KW"/>
</dbReference>
<keyword evidence="4" id="KW-0963">Cytoplasm</keyword>
<dbReference type="RefSeq" id="WP_110374945.1">
    <property type="nucleotide sequence ID" value="NZ_JAHBRY010000001.1"/>
</dbReference>
<evidence type="ECO:0000256" key="5">
    <source>
        <dbReference type="ARBA" id="ARBA00022694"/>
    </source>
</evidence>
<dbReference type="NCBIfam" id="TIGR00150">
    <property type="entry name" value="T6A_YjeE"/>
    <property type="match status" value="1"/>
</dbReference>
<evidence type="ECO:0000256" key="3">
    <source>
        <dbReference type="ARBA" id="ARBA00019010"/>
    </source>
</evidence>
<reference evidence="12 13" key="1">
    <citation type="submission" date="2018-05" db="EMBL/GenBank/DDBJ databases">
        <title>Genomic Encyclopedia of Type Strains, Phase IV (KMG-IV): sequencing the most valuable type-strain genomes for metagenomic binning, comparative biology and taxonomic classification.</title>
        <authorList>
            <person name="Goeker M."/>
        </authorList>
    </citation>
    <scope>NUCLEOTIDE SEQUENCE [LARGE SCALE GENOMIC DNA]</scope>
    <source>
        <strain evidence="12 13">DSM 6462</strain>
    </source>
</reference>
<dbReference type="PIRSF" id="PIRSF036599">
    <property type="entry name" value="AtpPhos"/>
    <property type="match status" value="1"/>
</dbReference>
<name>A0A2V3U6N2_9HYPH</name>
<evidence type="ECO:0000256" key="6">
    <source>
        <dbReference type="ARBA" id="ARBA00022723"/>
    </source>
</evidence>
<dbReference type="EMBL" id="QJJK01000005">
    <property type="protein sequence ID" value="PXW58883.1"/>
    <property type="molecule type" value="Genomic_DNA"/>
</dbReference>
<evidence type="ECO:0000256" key="7">
    <source>
        <dbReference type="ARBA" id="ARBA00022741"/>
    </source>
</evidence>
<dbReference type="Pfam" id="PF02367">
    <property type="entry name" value="TsaE"/>
    <property type="match status" value="1"/>
</dbReference>
<dbReference type="AlphaFoldDB" id="A0A2V3U6N2"/>
<dbReference type="Gene3D" id="3.30.200.20">
    <property type="entry name" value="Phosphorylase Kinase, domain 1"/>
    <property type="match status" value="1"/>
</dbReference>
<gene>
    <name evidence="12" type="ORF">C7450_105231</name>
</gene>
<evidence type="ECO:0000256" key="2">
    <source>
        <dbReference type="ARBA" id="ARBA00007599"/>
    </source>
</evidence>
<comment type="caution">
    <text evidence="12">The sequence shown here is derived from an EMBL/GenBank/DDBJ whole genome shotgun (WGS) entry which is preliminary data.</text>
</comment>
<evidence type="ECO:0000313" key="12">
    <source>
        <dbReference type="EMBL" id="PXW58883.1"/>
    </source>
</evidence>
<comment type="subcellular location">
    <subcellularLocation>
        <location evidence="1">Cytoplasm</location>
    </subcellularLocation>
</comment>
<feature type="domain" description="Aminoglycoside phosphotransferase" evidence="11">
    <location>
        <begin position="213"/>
        <end position="471"/>
    </location>
</feature>
<evidence type="ECO:0000259" key="11">
    <source>
        <dbReference type="Pfam" id="PF01636"/>
    </source>
</evidence>
<dbReference type="GO" id="GO:0046872">
    <property type="term" value="F:metal ion binding"/>
    <property type="evidence" value="ECO:0007669"/>
    <property type="project" value="UniProtKB-KW"/>
</dbReference>
<accession>A0A2V3U6N2</accession>
<dbReference type="PANTHER" id="PTHR33540:SF2">
    <property type="entry name" value="TRNA THREONYLCARBAMOYLADENOSINE BIOSYNTHESIS PROTEIN TSAE"/>
    <property type="match status" value="1"/>
</dbReference>
<evidence type="ECO:0000256" key="1">
    <source>
        <dbReference type="ARBA" id="ARBA00004496"/>
    </source>
</evidence>